<keyword evidence="14" id="KW-1185">Reference proteome</keyword>
<dbReference type="InterPro" id="IPR006204">
    <property type="entry name" value="GHMP_kinase_N_dom"/>
</dbReference>
<dbReference type="NCBIfam" id="NF011202">
    <property type="entry name" value="PRK14608.1"/>
    <property type="match status" value="1"/>
</dbReference>
<feature type="binding site" evidence="10">
    <location>
        <begin position="90"/>
        <end position="100"/>
    </location>
    <ligand>
        <name>ATP</name>
        <dbReference type="ChEBI" id="CHEBI:30616"/>
    </ligand>
</feature>
<keyword evidence="8 10" id="KW-0414">Isoprene biosynthesis</keyword>
<dbReference type="GO" id="GO:0005524">
    <property type="term" value="F:ATP binding"/>
    <property type="evidence" value="ECO:0007669"/>
    <property type="project" value="UniProtKB-UniRule"/>
</dbReference>
<organism evidence="13 14">
    <name type="scientific">Roseinatronobacter bogoriensis subsp. barguzinensis</name>
    <dbReference type="NCBI Taxonomy" id="441209"/>
    <lineage>
        <taxon>Bacteria</taxon>
        <taxon>Pseudomonadati</taxon>
        <taxon>Pseudomonadota</taxon>
        <taxon>Alphaproteobacteria</taxon>
        <taxon>Rhodobacterales</taxon>
        <taxon>Paracoccaceae</taxon>
        <taxon>Roseinatronobacter</taxon>
    </lineage>
</organism>
<dbReference type="InterPro" id="IPR020568">
    <property type="entry name" value="Ribosomal_Su5_D2-typ_SF"/>
</dbReference>
<dbReference type="AlphaFoldDB" id="A0A2K8KKB4"/>
<evidence type="ECO:0000256" key="4">
    <source>
        <dbReference type="ARBA" id="ARBA00022679"/>
    </source>
</evidence>
<dbReference type="InterPro" id="IPR013750">
    <property type="entry name" value="GHMP_kinase_C_dom"/>
</dbReference>
<evidence type="ECO:0000259" key="11">
    <source>
        <dbReference type="Pfam" id="PF00288"/>
    </source>
</evidence>
<dbReference type="PIRSF" id="PIRSF010376">
    <property type="entry name" value="IspE"/>
    <property type="match status" value="1"/>
</dbReference>
<dbReference type="Pfam" id="PF08544">
    <property type="entry name" value="GHMP_kinases_C"/>
    <property type="match status" value="1"/>
</dbReference>
<evidence type="ECO:0000256" key="1">
    <source>
        <dbReference type="ARBA" id="ARBA00009684"/>
    </source>
</evidence>
<dbReference type="PANTHER" id="PTHR43527:SF2">
    <property type="entry name" value="4-DIPHOSPHOCYTIDYL-2-C-METHYL-D-ERYTHRITOL KINASE, CHLOROPLASTIC"/>
    <property type="match status" value="1"/>
</dbReference>
<dbReference type="EMBL" id="CP024899">
    <property type="protein sequence ID" value="ATX66800.1"/>
    <property type="molecule type" value="Genomic_DNA"/>
</dbReference>
<evidence type="ECO:0000256" key="5">
    <source>
        <dbReference type="ARBA" id="ARBA00022741"/>
    </source>
</evidence>
<evidence type="ECO:0000256" key="9">
    <source>
        <dbReference type="ARBA" id="ARBA00032554"/>
    </source>
</evidence>
<dbReference type="Gene3D" id="3.30.230.10">
    <property type="match status" value="1"/>
</dbReference>
<keyword evidence="4 10" id="KW-0808">Transferase</keyword>
<dbReference type="GO" id="GO:0019288">
    <property type="term" value="P:isopentenyl diphosphate biosynthetic process, methylerythritol 4-phosphate pathway"/>
    <property type="evidence" value="ECO:0007669"/>
    <property type="project" value="UniProtKB-UniRule"/>
</dbReference>
<evidence type="ECO:0000256" key="2">
    <source>
        <dbReference type="ARBA" id="ARBA00012052"/>
    </source>
</evidence>
<dbReference type="PANTHER" id="PTHR43527">
    <property type="entry name" value="4-DIPHOSPHOCYTIDYL-2-C-METHYL-D-ERYTHRITOL KINASE, CHLOROPLASTIC"/>
    <property type="match status" value="1"/>
</dbReference>
<feature type="active site" evidence="10">
    <location>
        <position position="129"/>
    </location>
</feature>
<comment type="pathway">
    <text evidence="10">Isoprenoid biosynthesis; isopentenyl diphosphate biosynthesis via DXP pathway; isopentenyl diphosphate from 1-deoxy-D-xylulose 5-phosphate: step 3/6.</text>
</comment>
<dbReference type="GO" id="GO:0050515">
    <property type="term" value="F:4-(cytidine 5'-diphospho)-2-C-methyl-D-erythritol kinase activity"/>
    <property type="evidence" value="ECO:0007669"/>
    <property type="project" value="UniProtKB-UniRule"/>
</dbReference>
<dbReference type="InterPro" id="IPR036554">
    <property type="entry name" value="GHMP_kinase_C_sf"/>
</dbReference>
<sequence length="280" mass="29022">MIASELAPAKINLTLHVTGRRSDGYHLLDSLVVFTTIGDRLTARKLQGLSLSITGPESAGLGAGADNLVLRAARLIGASDLALTLEKCLPLASGIGGGSSDAAACLRLVARLSGLALPAPRAVLGLGADVPVCLTPQTCRMQGIGEAVTPVPELPPVWLVLVNPRVEVPTPQVFRALAQRENAPMPAVLPKWREAGDLFEFLAAQRNDLQEPACQIAPQITQVLQALAQTKGCALSRMSGSGATCFGLYASQLEAERAAASLKAAAPGWWVVATGLAAAQ</sequence>
<feature type="domain" description="GHMP kinase C-terminal" evidence="12">
    <location>
        <begin position="192"/>
        <end position="265"/>
    </location>
</feature>
<evidence type="ECO:0000259" key="12">
    <source>
        <dbReference type="Pfam" id="PF08544"/>
    </source>
</evidence>
<evidence type="ECO:0000256" key="7">
    <source>
        <dbReference type="ARBA" id="ARBA00022840"/>
    </source>
</evidence>
<accession>A0A2K8KKB4</accession>
<dbReference type="InterPro" id="IPR014721">
    <property type="entry name" value="Ribsml_uS5_D2-typ_fold_subgr"/>
</dbReference>
<evidence type="ECO:0000256" key="3">
    <source>
        <dbReference type="ARBA" id="ARBA00017473"/>
    </source>
</evidence>
<evidence type="ECO:0000313" key="14">
    <source>
        <dbReference type="Proteomes" id="UP000228948"/>
    </source>
</evidence>
<name>A0A2K8KKB4_9RHOB</name>
<dbReference type="KEGG" id="rbg:BG454_14020"/>
<dbReference type="NCBIfam" id="TIGR00154">
    <property type="entry name" value="ispE"/>
    <property type="match status" value="1"/>
</dbReference>
<evidence type="ECO:0000256" key="6">
    <source>
        <dbReference type="ARBA" id="ARBA00022777"/>
    </source>
</evidence>
<protein>
    <recommendedName>
        <fullName evidence="3 10">4-diphosphocytidyl-2-C-methyl-D-erythritol kinase</fullName>
        <shortName evidence="10">CMK</shortName>
        <ecNumber evidence="2 10">2.7.1.148</ecNumber>
    </recommendedName>
    <alternativeName>
        <fullName evidence="9 10">4-(cytidine-5'-diphospho)-2-C-methyl-D-erythritol kinase</fullName>
    </alternativeName>
</protein>
<feature type="domain" description="GHMP kinase N-terminal" evidence="11">
    <location>
        <begin position="67"/>
        <end position="120"/>
    </location>
</feature>
<proteinExistence type="inferred from homology"/>
<dbReference type="HAMAP" id="MF_00061">
    <property type="entry name" value="IspE"/>
    <property type="match status" value="1"/>
</dbReference>
<dbReference type="EC" id="2.7.1.148" evidence="2 10"/>
<evidence type="ECO:0000256" key="10">
    <source>
        <dbReference type="HAMAP-Rule" id="MF_00061"/>
    </source>
</evidence>
<dbReference type="Proteomes" id="UP000228948">
    <property type="component" value="Chromosome"/>
</dbReference>
<keyword evidence="5 10" id="KW-0547">Nucleotide-binding</keyword>
<dbReference type="OrthoDB" id="9809438at2"/>
<dbReference type="Gene3D" id="3.30.70.890">
    <property type="entry name" value="GHMP kinase, C-terminal domain"/>
    <property type="match status" value="1"/>
</dbReference>
<keyword evidence="7 10" id="KW-0067">ATP-binding</keyword>
<dbReference type="InterPro" id="IPR004424">
    <property type="entry name" value="IspE"/>
</dbReference>
<dbReference type="Pfam" id="PF00288">
    <property type="entry name" value="GHMP_kinases_N"/>
    <property type="match status" value="1"/>
</dbReference>
<evidence type="ECO:0000313" key="13">
    <source>
        <dbReference type="EMBL" id="ATX66800.1"/>
    </source>
</evidence>
<feature type="active site" evidence="10">
    <location>
        <position position="10"/>
    </location>
</feature>
<gene>
    <name evidence="10" type="primary">ispE</name>
    <name evidence="13" type="ORF">BG454_14020</name>
</gene>
<dbReference type="UniPathway" id="UPA00056">
    <property type="reaction ID" value="UER00094"/>
</dbReference>
<reference evidence="13 14" key="1">
    <citation type="submission" date="2017-11" db="EMBL/GenBank/DDBJ databases">
        <title>Revised Sequence and Annotation of the Rhodobaca barguzinensis strain alga05 Genome.</title>
        <authorList>
            <person name="Kopejtka K."/>
            <person name="Tomasch J.M."/>
            <person name="Bunk B."/>
            <person name="Koblizek M."/>
        </authorList>
    </citation>
    <scope>NUCLEOTIDE SEQUENCE [LARGE SCALE GENOMIC DNA]</scope>
    <source>
        <strain evidence="14">alga05</strain>
    </source>
</reference>
<dbReference type="SUPFAM" id="SSF55060">
    <property type="entry name" value="GHMP Kinase, C-terminal domain"/>
    <property type="match status" value="1"/>
</dbReference>
<evidence type="ECO:0000256" key="8">
    <source>
        <dbReference type="ARBA" id="ARBA00023229"/>
    </source>
</evidence>
<dbReference type="SUPFAM" id="SSF54211">
    <property type="entry name" value="Ribosomal protein S5 domain 2-like"/>
    <property type="match status" value="1"/>
</dbReference>
<dbReference type="STRING" id="441209.GCA_001870665_02587"/>
<comment type="similarity">
    <text evidence="1 10">Belongs to the GHMP kinase family. IspE subfamily.</text>
</comment>
<comment type="catalytic activity">
    <reaction evidence="10">
        <text>4-CDP-2-C-methyl-D-erythritol + ATP = 4-CDP-2-C-methyl-D-erythritol 2-phosphate + ADP + H(+)</text>
        <dbReference type="Rhea" id="RHEA:18437"/>
        <dbReference type="ChEBI" id="CHEBI:15378"/>
        <dbReference type="ChEBI" id="CHEBI:30616"/>
        <dbReference type="ChEBI" id="CHEBI:57823"/>
        <dbReference type="ChEBI" id="CHEBI:57919"/>
        <dbReference type="ChEBI" id="CHEBI:456216"/>
        <dbReference type="EC" id="2.7.1.148"/>
    </reaction>
</comment>
<keyword evidence="6 10" id="KW-0418">Kinase</keyword>
<dbReference type="GO" id="GO:0016114">
    <property type="term" value="P:terpenoid biosynthetic process"/>
    <property type="evidence" value="ECO:0007669"/>
    <property type="project" value="UniProtKB-UniRule"/>
</dbReference>
<comment type="function">
    <text evidence="10">Catalyzes the phosphorylation of the position 2 hydroxy group of 4-diphosphocytidyl-2C-methyl-D-erythritol.</text>
</comment>